<dbReference type="EMBL" id="CM018041">
    <property type="protein sequence ID" value="KAA8534004.1"/>
    <property type="molecule type" value="Genomic_DNA"/>
</dbReference>
<dbReference type="PANTHER" id="PTHR47673:SF1">
    <property type="entry name" value="ARM REPEAT SUPERFAMILY PROTEIN"/>
    <property type="match status" value="1"/>
</dbReference>
<dbReference type="Proteomes" id="UP000325577">
    <property type="component" value="Linkage Group LG18"/>
</dbReference>
<organism evidence="1 2">
    <name type="scientific">Nyssa sinensis</name>
    <dbReference type="NCBI Taxonomy" id="561372"/>
    <lineage>
        <taxon>Eukaryota</taxon>
        <taxon>Viridiplantae</taxon>
        <taxon>Streptophyta</taxon>
        <taxon>Embryophyta</taxon>
        <taxon>Tracheophyta</taxon>
        <taxon>Spermatophyta</taxon>
        <taxon>Magnoliopsida</taxon>
        <taxon>eudicotyledons</taxon>
        <taxon>Gunneridae</taxon>
        <taxon>Pentapetalae</taxon>
        <taxon>asterids</taxon>
        <taxon>Cornales</taxon>
        <taxon>Nyssaceae</taxon>
        <taxon>Nyssa</taxon>
    </lineage>
</organism>
<protein>
    <submittedName>
        <fullName evidence="1">Uncharacterized protein</fullName>
    </submittedName>
</protein>
<dbReference type="PANTHER" id="PTHR47673">
    <property type="entry name" value="ARM REPEAT SUPERFAMILY PROTEIN"/>
    <property type="match status" value="1"/>
</dbReference>
<name>A0A5J5AUN9_9ASTE</name>
<dbReference type="AlphaFoldDB" id="A0A5J5AUN9"/>
<evidence type="ECO:0000313" key="1">
    <source>
        <dbReference type="EMBL" id="KAA8534004.1"/>
    </source>
</evidence>
<keyword evidence="2" id="KW-1185">Reference proteome</keyword>
<evidence type="ECO:0000313" key="2">
    <source>
        <dbReference type="Proteomes" id="UP000325577"/>
    </source>
</evidence>
<accession>A0A5J5AUN9</accession>
<proteinExistence type="predicted"/>
<gene>
    <name evidence="1" type="ORF">F0562_031521</name>
</gene>
<reference evidence="1 2" key="1">
    <citation type="submission" date="2019-09" db="EMBL/GenBank/DDBJ databases">
        <title>A chromosome-level genome assembly of the Chinese tupelo Nyssa sinensis.</title>
        <authorList>
            <person name="Yang X."/>
            <person name="Kang M."/>
            <person name="Yang Y."/>
            <person name="Xiong H."/>
            <person name="Wang M."/>
            <person name="Zhang Z."/>
            <person name="Wang Z."/>
            <person name="Wu H."/>
            <person name="Ma T."/>
            <person name="Liu J."/>
            <person name="Xi Z."/>
        </authorList>
    </citation>
    <scope>NUCLEOTIDE SEQUENCE [LARGE SCALE GENOMIC DNA]</scope>
    <source>
        <strain evidence="1">J267</strain>
        <tissue evidence="1">Leaf</tissue>
    </source>
</reference>
<dbReference type="OrthoDB" id="2017266at2759"/>
<sequence length="72" mass="8277">MRTLAAQLSTYLCKRNPGSVQSRNFSSSNYIRDEHSLEEEAERKIGWLLKLIFAGTAVSLLRTSSFHTWEIM</sequence>